<sequence length="101" mass="11134">MCTILTTVYPTFRAFKEHPDMESKPAADATDFVLNFVGGPIKFRADEGALFAKLFHIVPSDIDAAVLSLQEKQFKVAVSSPIVVGSSYTRFTQYVVSTTVR</sequence>
<name>A0A397DAM4_APHAT</name>
<proteinExistence type="predicted"/>
<evidence type="ECO:0000313" key="1">
    <source>
        <dbReference type="EMBL" id="RHY61136.1"/>
    </source>
</evidence>
<dbReference type="Proteomes" id="UP000266643">
    <property type="component" value="Unassembled WGS sequence"/>
</dbReference>
<accession>A0A397DAM4</accession>
<protein>
    <submittedName>
        <fullName evidence="1">Uncharacterized protein</fullName>
    </submittedName>
</protein>
<evidence type="ECO:0000313" key="2">
    <source>
        <dbReference type="Proteomes" id="UP000266643"/>
    </source>
</evidence>
<reference evidence="1 2" key="1">
    <citation type="submission" date="2018-08" db="EMBL/GenBank/DDBJ databases">
        <title>Aphanomyces genome sequencing and annotation.</title>
        <authorList>
            <person name="Minardi D."/>
            <person name="Oidtmann B."/>
            <person name="Van Der Giezen M."/>
            <person name="Studholme D.J."/>
        </authorList>
    </citation>
    <scope>NUCLEOTIDE SEQUENCE [LARGE SCALE GENOMIC DNA]</scope>
    <source>
        <strain evidence="1 2">D2</strain>
    </source>
</reference>
<gene>
    <name evidence="1" type="ORF">DYB30_004477</name>
</gene>
<dbReference type="VEuPathDB" id="FungiDB:H257_01935"/>
<dbReference type="EMBL" id="QUTD01005538">
    <property type="protein sequence ID" value="RHY61136.1"/>
    <property type="molecule type" value="Genomic_DNA"/>
</dbReference>
<dbReference type="AlphaFoldDB" id="A0A397DAM4"/>
<organism evidence="1 2">
    <name type="scientific">Aphanomyces astaci</name>
    <name type="common">Crayfish plague agent</name>
    <dbReference type="NCBI Taxonomy" id="112090"/>
    <lineage>
        <taxon>Eukaryota</taxon>
        <taxon>Sar</taxon>
        <taxon>Stramenopiles</taxon>
        <taxon>Oomycota</taxon>
        <taxon>Saprolegniomycetes</taxon>
        <taxon>Saprolegniales</taxon>
        <taxon>Verrucalvaceae</taxon>
        <taxon>Aphanomyces</taxon>
    </lineage>
</organism>
<comment type="caution">
    <text evidence="1">The sequence shown here is derived from an EMBL/GenBank/DDBJ whole genome shotgun (WGS) entry which is preliminary data.</text>
</comment>